<evidence type="ECO:0000313" key="2">
    <source>
        <dbReference type="Proteomes" id="UP000800082"/>
    </source>
</evidence>
<evidence type="ECO:0000313" key="1">
    <source>
        <dbReference type="EMBL" id="KAF1932200.1"/>
    </source>
</evidence>
<dbReference type="GeneID" id="54346627"/>
<dbReference type="AlphaFoldDB" id="A0A6A5RXX6"/>
<sequence>MTRRGWTIAQGRSAHLASELTRMPPGSILGNNSKLVHGFPRRIVGTRQRDIPVQSIWRNMQLCTTGLLAERDPKSQLPQQKWRETTSELHAKGIERGPGLCTVRHCRPHDRSLYIPPYSLQPLRPHSRSLLRIVLLWKLSPHQKFSLPTVCR</sequence>
<reference evidence="1" key="1">
    <citation type="journal article" date="2020" name="Stud. Mycol.">
        <title>101 Dothideomycetes genomes: a test case for predicting lifestyles and emergence of pathogens.</title>
        <authorList>
            <person name="Haridas S."/>
            <person name="Albert R."/>
            <person name="Binder M."/>
            <person name="Bloem J."/>
            <person name="Labutti K."/>
            <person name="Salamov A."/>
            <person name="Andreopoulos B."/>
            <person name="Baker S."/>
            <person name="Barry K."/>
            <person name="Bills G."/>
            <person name="Bluhm B."/>
            <person name="Cannon C."/>
            <person name="Castanera R."/>
            <person name="Culley D."/>
            <person name="Daum C."/>
            <person name="Ezra D."/>
            <person name="Gonzalez J."/>
            <person name="Henrissat B."/>
            <person name="Kuo A."/>
            <person name="Liang C."/>
            <person name="Lipzen A."/>
            <person name="Lutzoni F."/>
            <person name="Magnuson J."/>
            <person name="Mondo S."/>
            <person name="Nolan M."/>
            <person name="Ohm R."/>
            <person name="Pangilinan J."/>
            <person name="Park H.-J."/>
            <person name="Ramirez L."/>
            <person name="Alfaro M."/>
            <person name="Sun H."/>
            <person name="Tritt A."/>
            <person name="Yoshinaga Y."/>
            <person name="Zwiers L.-H."/>
            <person name="Turgeon B."/>
            <person name="Goodwin S."/>
            <person name="Spatafora J."/>
            <person name="Crous P."/>
            <person name="Grigoriev I."/>
        </authorList>
    </citation>
    <scope>NUCLEOTIDE SEQUENCE</scope>
    <source>
        <strain evidence="1">CBS 183.55</strain>
    </source>
</reference>
<name>A0A6A5RXX6_9PLEO</name>
<dbReference type="Proteomes" id="UP000800082">
    <property type="component" value="Unassembled WGS sequence"/>
</dbReference>
<proteinExistence type="predicted"/>
<dbReference type="RefSeq" id="XP_033452448.1">
    <property type="nucleotide sequence ID" value="XM_033588980.1"/>
</dbReference>
<accession>A0A6A5RXX6</accession>
<keyword evidence="2" id="KW-1185">Reference proteome</keyword>
<organism evidence="1 2">
    <name type="scientific">Didymella exigua CBS 183.55</name>
    <dbReference type="NCBI Taxonomy" id="1150837"/>
    <lineage>
        <taxon>Eukaryota</taxon>
        <taxon>Fungi</taxon>
        <taxon>Dikarya</taxon>
        <taxon>Ascomycota</taxon>
        <taxon>Pezizomycotina</taxon>
        <taxon>Dothideomycetes</taxon>
        <taxon>Pleosporomycetidae</taxon>
        <taxon>Pleosporales</taxon>
        <taxon>Pleosporineae</taxon>
        <taxon>Didymellaceae</taxon>
        <taxon>Didymella</taxon>
    </lineage>
</organism>
<gene>
    <name evidence="1" type="ORF">M421DRAFT_286359</name>
</gene>
<dbReference type="EMBL" id="ML978959">
    <property type="protein sequence ID" value="KAF1932200.1"/>
    <property type="molecule type" value="Genomic_DNA"/>
</dbReference>
<protein>
    <submittedName>
        <fullName evidence="1">Uncharacterized protein</fullName>
    </submittedName>
</protein>